<evidence type="ECO:0000259" key="5">
    <source>
        <dbReference type="Pfam" id="PF24883"/>
    </source>
</evidence>
<keyword evidence="7" id="KW-1185">Reference proteome</keyword>
<dbReference type="InterPro" id="IPR001680">
    <property type="entry name" value="WD40_rpt"/>
</dbReference>
<dbReference type="SMART" id="SM00320">
    <property type="entry name" value="WD40"/>
    <property type="match status" value="6"/>
</dbReference>
<feature type="compositionally biased region" description="Basic and acidic residues" evidence="4">
    <location>
        <begin position="7"/>
        <end position="30"/>
    </location>
</feature>
<feature type="repeat" description="WD" evidence="3">
    <location>
        <begin position="664"/>
        <end position="705"/>
    </location>
</feature>
<dbReference type="InterPro" id="IPR019775">
    <property type="entry name" value="WD40_repeat_CS"/>
</dbReference>
<dbReference type="Gene3D" id="2.130.10.10">
    <property type="entry name" value="YVTN repeat-like/Quinoprotein amine dehydrogenase"/>
    <property type="match status" value="3"/>
</dbReference>
<dbReference type="InterPro" id="IPR011047">
    <property type="entry name" value="Quinoprotein_ADH-like_sf"/>
</dbReference>
<keyword evidence="2" id="KW-0677">Repeat</keyword>
<dbReference type="SUPFAM" id="SSF50998">
    <property type="entry name" value="Quinoprotein alcohol dehydrogenase-like"/>
    <property type="match status" value="1"/>
</dbReference>
<keyword evidence="1 3" id="KW-0853">WD repeat</keyword>
<evidence type="ECO:0000256" key="4">
    <source>
        <dbReference type="SAM" id="MobiDB-lite"/>
    </source>
</evidence>
<evidence type="ECO:0000256" key="3">
    <source>
        <dbReference type="PROSITE-ProRule" id="PRU00221"/>
    </source>
</evidence>
<evidence type="ECO:0000256" key="1">
    <source>
        <dbReference type="ARBA" id="ARBA00022574"/>
    </source>
</evidence>
<accession>A0AAD5VRF4</accession>
<sequence length="1414" mass="157377">MGKHGRSTSDNEDSARPSRRVRELGPEELSHLPPTRLGSGEIVLSRRVLEKPRNLVIKDATFVGLNPGPDASPRPFIETFEGKKIRKALIKNVELAPLPEKCLPGTRVTILNEVNAKIVDSGHTNIIWIKGFPGVGKSTLASTIISLLQERGQLLSYFAFDRARPTLTTTRKLWQRVAWDFARLLPPTRKALLRCIDDEPVGINIPGITAFFRALIEEPLSHLPGDMLGPDRPVLVIVIDAVDECGGLDGPRSKDRKDLLATLEQWHSKLPRNIKLVLTSREEDDLKRRLFPISCPIDFSITTVDEDFHDISDYLMTRLGGIAGSYSAPLPNNWVNEAINYLAKRAEGVFVWATTAANYIECGEPQSQLENIRSGLGLGGEGGSLFSLYRVLLKTSFKDMRDKQREAFKSVTGAMMFAQRPFYDIEFIAISPIVSMTMLQYIRIGLRSVVVQGGNLRFSHPSFIDFLLSPECPDDFAINQSERQGQLAVLCLTTMSTHLRFNICNLETSYLMNTNIPDIEARVKNGISSLLSYSCCFIADHLSHTTFTKRIIGQIRVVFKEKLLFWLEAMSLLKEINQTVAILRMILNWTVDKDREITEFLLDALRFIQAFSAPISLSAPHIYLSALPFSPKQSLVAKHFLPKFPRSIALTTGRSDRWSSCAFVLQSPGGVDAIALSPDGSLFASVSFKGTICVWDSESGNLISGPFHQGYDNSFPSEISFSPNGKHIVSAAGDKGAFIWDIETGSMQTHIQNHGEMNTRLPFLSVTYSKDGKSIISVSGDLIHLPSLAPPGRVEVWDAETGVLARTLSAGGPKSGDKFALSGTAGLFALWRNHKLGVWDLSSGTENCVFNSELDSSDYPDLRLTISPRGNLIIALPTDQQGNGNMLLLQRTATGLFNIRSIKFPCYDIPYSGSFLSSPEADFLVINFYPKNLLVTIDPVTGSLIDQFEEEAPPMCHSLSRDGKRLLVGYDGGVIRMWNYQDRRREIFARGRLAPSIQSHQMPEVVGDAVFSPCGKILAACCRDEISLWDTETGEGVNVIRTNGTKLAFSADGRYMASGKTFGPGAIDERMVRVWDVKGGQNCWKIGLTPSARTLSQLFFRPSDNQLVTSTIHSLAKEGLGWAAVVRTWNFNTELDESGAIVVFQSDTTRFRPSHQLYLSPDTLTAIILDDTNSADTKLHCRHRFSTDDQFTPHTEFDESVFGRLPSFDRVVFSPTGRLIGILSILQSQRKRLLQIWETATWKVVGGPWEFDYDPKFVMGSVTFTQSDRFVICSAGGGIRVWDVQTGDLVAGPWYGHNLAFFTDIVASPDEDKLASVVAYNPYMARIWDISDLRTDKVRKSDGDFRDGSIIQDGWVLGPDNKSLLFWVPVDQRSGLYRPRNTLLIGGTSTQIDLTNFKHGQEWEECIDKEWSRL</sequence>
<comment type="caution">
    <text evidence="6">The sequence shown here is derived from an EMBL/GenBank/DDBJ whole genome shotgun (WGS) entry which is preliminary data.</text>
</comment>
<dbReference type="Gene3D" id="3.40.50.300">
    <property type="entry name" value="P-loop containing nucleotide triphosphate hydrolases"/>
    <property type="match status" value="1"/>
</dbReference>
<feature type="repeat" description="WD" evidence="3">
    <location>
        <begin position="719"/>
        <end position="750"/>
    </location>
</feature>
<dbReference type="InterPro" id="IPR036322">
    <property type="entry name" value="WD40_repeat_dom_sf"/>
</dbReference>
<name>A0AAD5VRF4_9AGAR</name>
<dbReference type="PROSITE" id="PS00678">
    <property type="entry name" value="WD_REPEATS_1"/>
    <property type="match status" value="1"/>
</dbReference>
<organism evidence="6 7">
    <name type="scientific">Leucocoprinus birnbaumii</name>
    <dbReference type="NCBI Taxonomy" id="56174"/>
    <lineage>
        <taxon>Eukaryota</taxon>
        <taxon>Fungi</taxon>
        <taxon>Dikarya</taxon>
        <taxon>Basidiomycota</taxon>
        <taxon>Agaricomycotina</taxon>
        <taxon>Agaricomycetes</taxon>
        <taxon>Agaricomycetidae</taxon>
        <taxon>Agaricales</taxon>
        <taxon>Agaricineae</taxon>
        <taxon>Agaricaceae</taxon>
        <taxon>Leucocoprinus</taxon>
    </lineage>
</organism>
<dbReference type="InterPro" id="IPR027417">
    <property type="entry name" value="P-loop_NTPase"/>
</dbReference>
<dbReference type="PROSITE" id="PS50082">
    <property type="entry name" value="WD_REPEATS_2"/>
    <property type="match status" value="2"/>
</dbReference>
<dbReference type="Pfam" id="PF00400">
    <property type="entry name" value="WD40"/>
    <property type="match status" value="2"/>
</dbReference>
<dbReference type="SUPFAM" id="SSF52540">
    <property type="entry name" value="P-loop containing nucleoside triphosphate hydrolases"/>
    <property type="match status" value="1"/>
</dbReference>
<evidence type="ECO:0000313" key="7">
    <source>
        <dbReference type="Proteomes" id="UP001213000"/>
    </source>
</evidence>
<gene>
    <name evidence="6" type="ORF">NP233_g6828</name>
</gene>
<dbReference type="EMBL" id="JANIEX010000466">
    <property type="protein sequence ID" value="KAJ3566704.1"/>
    <property type="molecule type" value="Genomic_DNA"/>
</dbReference>
<evidence type="ECO:0000256" key="2">
    <source>
        <dbReference type="ARBA" id="ARBA00022737"/>
    </source>
</evidence>
<dbReference type="Pfam" id="PF24883">
    <property type="entry name" value="NPHP3_N"/>
    <property type="match status" value="1"/>
</dbReference>
<dbReference type="PANTHER" id="PTHR19848:SF8">
    <property type="entry name" value="F-BOX AND WD REPEAT DOMAIN CONTAINING 7"/>
    <property type="match status" value="1"/>
</dbReference>
<dbReference type="SUPFAM" id="SSF50978">
    <property type="entry name" value="WD40 repeat-like"/>
    <property type="match status" value="1"/>
</dbReference>
<reference evidence="6" key="1">
    <citation type="submission" date="2022-07" db="EMBL/GenBank/DDBJ databases">
        <title>Genome Sequence of Leucocoprinus birnbaumii.</title>
        <authorList>
            <person name="Buettner E."/>
        </authorList>
    </citation>
    <scope>NUCLEOTIDE SEQUENCE</scope>
    <source>
        <strain evidence="6">VT141</strain>
    </source>
</reference>
<dbReference type="Proteomes" id="UP001213000">
    <property type="component" value="Unassembled WGS sequence"/>
</dbReference>
<feature type="region of interest" description="Disordered" evidence="4">
    <location>
        <begin position="1"/>
        <end position="36"/>
    </location>
</feature>
<feature type="domain" description="Nephrocystin 3-like N-terminal" evidence="5">
    <location>
        <begin position="120"/>
        <end position="281"/>
    </location>
</feature>
<dbReference type="InterPro" id="IPR056884">
    <property type="entry name" value="NPHP3-like_N"/>
</dbReference>
<dbReference type="PANTHER" id="PTHR19848">
    <property type="entry name" value="WD40 REPEAT PROTEIN"/>
    <property type="match status" value="1"/>
</dbReference>
<evidence type="ECO:0000313" key="6">
    <source>
        <dbReference type="EMBL" id="KAJ3566704.1"/>
    </source>
</evidence>
<protein>
    <recommendedName>
        <fullName evidence="5">Nephrocystin 3-like N-terminal domain-containing protein</fullName>
    </recommendedName>
</protein>
<proteinExistence type="predicted"/>
<dbReference type="InterPro" id="IPR015943">
    <property type="entry name" value="WD40/YVTN_repeat-like_dom_sf"/>
</dbReference>